<gene>
    <name evidence="1" type="ORF">SAMN04487926_11617</name>
</gene>
<accession>A0A7Z7BA78</accession>
<dbReference type="EMBL" id="FNDI01000016">
    <property type="protein sequence ID" value="SDI38632.1"/>
    <property type="molecule type" value="Genomic_DNA"/>
</dbReference>
<evidence type="ECO:0000313" key="1">
    <source>
        <dbReference type="EMBL" id="SDI38632.1"/>
    </source>
</evidence>
<dbReference type="AlphaFoldDB" id="A0A7Z7BA78"/>
<name>A0A7Z7BA78_9BURK</name>
<keyword evidence="2" id="KW-1185">Reference proteome</keyword>
<evidence type="ECO:0000313" key="2">
    <source>
        <dbReference type="Proteomes" id="UP000198900"/>
    </source>
</evidence>
<dbReference type="Proteomes" id="UP000198900">
    <property type="component" value="Unassembled WGS sequence"/>
</dbReference>
<protein>
    <submittedName>
        <fullName evidence="1">Uncharacterized protein</fullName>
    </submittedName>
</protein>
<proteinExistence type="predicted"/>
<sequence length="137" mass="14644">MNHLIQTSDLKKSQGRDLVAKYLRMNVVPGELIKKDDVASVPLLGTDSYPWFAVQTPAEAAHKDVDPKSKGQICDEGTALSPAEVVALFCNGGQQDNFCVVLVRVAPTDATKLSAVLSAKPSPGNLLFKPACGKDHK</sequence>
<comment type="caution">
    <text evidence="1">The sequence shown here is derived from an EMBL/GenBank/DDBJ whole genome shotgun (WGS) entry which is preliminary data.</text>
</comment>
<reference evidence="1" key="1">
    <citation type="submission" date="2016-10" db="EMBL/GenBank/DDBJ databases">
        <authorList>
            <person name="Varghese N."/>
            <person name="Submissions S."/>
        </authorList>
    </citation>
    <scope>NUCLEOTIDE SEQUENCE [LARGE SCALE GENOMIC DNA]</scope>
    <source>
        <strain evidence="1">YR281</strain>
    </source>
</reference>
<organism evidence="1 2">
    <name type="scientific">Paraburkholderia steynii</name>
    <dbReference type="NCBI Taxonomy" id="1245441"/>
    <lineage>
        <taxon>Bacteria</taxon>
        <taxon>Pseudomonadati</taxon>
        <taxon>Pseudomonadota</taxon>
        <taxon>Betaproteobacteria</taxon>
        <taxon>Burkholderiales</taxon>
        <taxon>Burkholderiaceae</taxon>
        <taxon>Paraburkholderia</taxon>
    </lineage>
</organism>